<feature type="compositionally biased region" description="Polar residues" evidence="1">
    <location>
        <begin position="37"/>
        <end position="46"/>
    </location>
</feature>
<feature type="compositionally biased region" description="Low complexity" evidence="1">
    <location>
        <begin position="47"/>
        <end position="69"/>
    </location>
</feature>
<feature type="compositionally biased region" description="Low complexity" evidence="1">
    <location>
        <begin position="239"/>
        <end position="253"/>
    </location>
</feature>
<feature type="compositionally biased region" description="Polar residues" evidence="1">
    <location>
        <begin position="297"/>
        <end position="307"/>
    </location>
</feature>
<feature type="compositionally biased region" description="Polar residues" evidence="1">
    <location>
        <begin position="146"/>
        <end position="166"/>
    </location>
</feature>
<accession>A0A0F0M3Z2</accession>
<keyword evidence="3" id="KW-1185">Reference proteome</keyword>
<dbReference type="AlphaFoldDB" id="A0A0F0M3Z2"/>
<name>A0A0F0M3Z2_9MICO</name>
<dbReference type="EMBL" id="JYIY01000020">
    <property type="protein sequence ID" value="KJL45791.1"/>
    <property type="molecule type" value="Genomic_DNA"/>
</dbReference>
<reference evidence="2 3" key="1">
    <citation type="submission" date="2015-02" db="EMBL/GenBank/DDBJ databases">
        <title>Draft genome sequences of ten Microbacterium spp. with emphasis on heavy metal contaminated environments.</title>
        <authorList>
            <person name="Corretto E."/>
        </authorList>
    </citation>
    <scope>NUCLEOTIDE SEQUENCE [LARGE SCALE GENOMIC DNA]</scope>
    <source>
        <strain evidence="2 3">DSM 18659</strain>
    </source>
</reference>
<protein>
    <submittedName>
        <fullName evidence="2">Uncharacterized protein</fullName>
    </submittedName>
</protein>
<proteinExistence type="predicted"/>
<feature type="compositionally biased region" description="Low complexity" evidence="1">
    <location>
        <begin position="83"/>
        <end position="101"/>
    </location>
</feature>
<organism evidence="2 3">
    <name type="scientific">Microbacterium ginsengisoli</name>
    <dbReference type="NCBI Taxonomy" id="400772"/>
    <lineage>
        <taxon>Bacteria</taxon>
        <taxon>Bacillati</taxon>
        <taxon>Actinomycetota</taxon>
        <taxon>Actinomycetes</taxon>
        <taxon>Micrococcales</taxon>
        <taxon>Microbacteriaceae</taxon>
        <taxon>Microbacterium</taxon>
    </lineage>
</organism>
<dbReference type="Proteomes" id="UP000033451">
    <property type="component" value="Unassembled WGS sequence"/>
</dbReference>
<evidence type="ECO:0000256" key="1">
    <source>
        <dbReference type="SAM" id="MobiDB-lite"/>
    </source>
</evidence>
<feature type="compositionally biased region" description="Low complexity" evidence="1">
    <location>
        <begin position="176"/>
        <end position="197"/>
    </location>
</feature>
<gene>
    <name evidence="2" type="ORF">RR49_00027</name>
</gene>
<evidence type="ECO:0000313" key="3">
    <source>
        <dbReference type="Proteomes" id="UP000033451"/>
    </source>
</evidence>
<sequence>MPSLGSSPSRVRASSGPSRRMPTRSLSVLTRQGLANRASTAVRVNQSSRGPSATGSSSVSAGAVHGNASTTGIGDAGSAPIDSRSPAPSGAGPSAESVSVAREPASSGTSTPPRTATMVRMPRRGHPISSTDPAGQAVATYAPIGTRSTVTSPQAPVTATQRSQVARSAVPPPTTSMPASPSTLPTSRFATRSAARSRAPDRAMPRCARCGRPRSWSVAETPTRRTSNARRGAVGSTFGVVRAPGAAAGVPRAESSAGPGMAGSGFGAPGARPGSATVPPAASARTAPRTTSRAETNRTAAPGSSNAGRAPRGSKSGASVRPMRRHPPGVARG</sequence>
<feature type="compositionally biased region" description="Low complexity" evidence="1">
    <location>
        <begin position="275"/>
        <end position="294"/>
    </location>
</feature>
<evidence type="ECO:0000313" key="2">
    <source>
        <dbReference type="EMBL" id="KJL45791.1"/>
    </source>
</evidence>
<dbReference type="STRING" id="400772.RR49_00027"/>
<feature type="region of interest" description="Disordered" evidence="1">
    <location>
        <begin position="1"/>
        <end position="333"/>
    </location>
</feature>
<comment type="caution">
    <text evidence="2">The sequence shown here is derived from an EMBL/GenBank/DDBJ whole genome shotgun (WGS) entry which is preliminary data.</text>
</comment>